<protein>
    <submittedName>
        <fullName evidence="2">Spectinomycin phosphotransferase</fullName>
    </submittedName>
</protein>
<dbReference type="Pfam" id="PF01636">
    <property type="entry name" value="APH"/>
    <property type="match status" value="1"/>
</dbReference>
<evidence type="ECO:0000259" key="1">
    <source>
        <dbReference type="Pfam" id="PF01636"/>
    </source>
</evidence>
<dbReference type="AlphaFoldDB" id="A0A7W3P8X3"/>
<sequence length="305" mass="32632">MREPPAGVAEADVLAAVRATWSSEVDAVAHLAVGFGAHHWVASAGGRPQLFVTLDALGARHSFASLSGAYAGAAALASSGLSFVVPTLSVVPFGDGALSATPWVEGEVAGRGPLASASDARQSVAQLAALHAADPPAGIPAWAPLVPVDFAKTLLTRLDRPWDTGPFGERARSALCSHADDVARWVSTYHRLADEARTLPWVPTHGEPHTRNMRRTGDGLVLVDWESLKLAPRERDLRTLVDSGHADLARAHPPMLEMFDLEWRLDEVAQYAAWFEAPHAGTASDEVAVNGLIEELKRPEWQHQV</sequence>
<dbReference type="InterPro" id="IPR002575">
    <property type="entry name" value="Aminoglycoside_PTrfase"/>
</dbReference>
<gene>
    <name evidence="2" type="ORF">FB382_001150</name>
</gene>
<name>A0A7W3P8X3_9ACTN</name>
<comment type="caution">
    <text evidence="2">The sequence shown here is derived from an EMBL/GenBank/DDBJ whole genome shotgun (WGS) entry which is preliminary data.</text>
</comment>
<dbReference type="RefSeq" id="WP_182537525.1">
    <property type="nucleotide sequence ID" value="NZ_JACGXA010000001.1"/>
</dbReference>
<keyword evidence="2" id="KW-0808">Transferase</keyword>
<dbReference type="Gene3D" id="1.10.510.10">
    <property type="entry name" value="Transferase(Phosphotransferase) domain 1"/>
    <property type="match status" value="1"/>
</dbReference>
<organism evidence="2 3">
    <name type="scientific">Nocardioides ginsengisegetis</name>
    <dbReference type="NCBI Taxonomy" id="661491"/>
    <lineage>
        <taxon>Bacteria</taxon>
        <taxon>Bacillati</taxon>
        <taxon>Actinomycetota</taxon>
        <taxon>Actinomycetes</taxon>
        <taxon>Propionibacteriales</taxon>
        <taxon>Nocardioidaceae</taxon>
        <taxon>Nocardioides</taxon>
    </lineage>
</organism>
<reference evidence="2 3" key="1">
    <citation type="submission" date="2020-07" db="EMBL/GenBank/DDBJ databases">
        <title>Sequencing the genomes of 1000 actinobacteria strains.</title>
        <authorList>
            <person name="Klenk H.-P."/>
        </authorList>
    </citation>
    <scope>NUCLEOTIDE SEQUENCE [LARGE SCALE GENOMIC DNA]</scope>
    <source>
        <strain evidence="2 3">DSM 21349</strain>
    </source>
</reference>
<feature type="domain" description="Aminoglycoside phosphotransferase" evidence="1">
    <location>
        <begin position="47"/>
        <end position="248"/>
    </location>
</feature>
<evidence type="ECO:0000313" key="3">
    <source>
        <dbReference type="Proteomes" id="UP000580910"/>
    </source>
</evidence>
<keyword evidence="3" id="KW-1185">Reference proteome</keyword>
<dbReference type="Proteomes" id="UP000580910">
    <property type="component" value="Unassembled WGS sequence"/>
</dbReference>
<accession>A0A7W3P8X3</accession>
<dbReference type="EMBL" id="JACGXA010000001">
    <property type="protein sequence ID" value="MBA8802859.1"/>
    <property type="molecule type" value="Genomic_DNA"/>
</dbReference>
<dbReference type="InterPro" id="IPR011009">
    <property type="entry name" value="Kinase-like_dom_sf"/>
</dbReference>
<dbReference type="GO" id="GO:0016740">
    <property type="term" value="F:transferase activity"/>
    <property type="evidence" value="ECO:0007669"/>
    <property type="project" value="UniProtKB-KW"/>
</dbReference>
<evidence type="ECO:0000313" key="2">
    <source>
        <dbReference type="EMBL" id="MBA8802859.1"/>
    </source>
</evidence>
<proteinExistence type="predicted"/>
<dbReference type="SUPFAM" id="SSF56112">
    <property type="entry name" value="Protein kinase-like (PK-like)"/>
    <property type="match status" value="1"/>
</dbReference>